<evidence type="ECO:0000259" key="4">
    <source>
        <dbReference type="PROSITE" id="PS50943"/>
    </source>
</evidence>
<dbReference type="PANTHER" id="PTHR36511:SF4">
    <property type="entry name" value="ANTITOXIN MQSA"/>
    <property type="match status" value="1"/>
</dbReference>
<evidence type="ECO:0000256" key="2">
    <source>
        <dbReference type="ARBA" id="ARBA00023125"/>
    </source>
</evidence>
<dbReference type="Pfam" id="PF01381">
    <property type="entry name" value="HTH_3"/>
    <property type="match status" value="1"/>
</dbReference>
<evidence type="ECO:0000256" key="3">
    <source>
        <dbReference type="ARBA" id="ARBA00023163"/>
    </source>
</evidence>
<feature type="domain" description="HTH cro/C1-type" evidence="4">
    <location>
        <begin position="37"/>
        <end position="72"/>
    </location>
</feature>
<dbReference type="InterPro" id="IPR052359">
    <property type="entry name" value="HTH-type_reg/antitoxin"/>
</dbReference>
<dbReference type="SMART" id="SM00530">
    <property type="entry name" value="HTH_XRE"/>
    <property type="match status" value="1"/>
</dbReference>
<dbReference type="AlphaFoldDB" id="A0A7W6RY37"/>
<dbReference type="SUPFAM" id="SSF47413">
    <property type="entry name" value="lambda repressor-like DNA-binding domains"/>
    <property type="match status" value="1"/>
</dbReference>
<sequence length="97" mass="10661">MSASKIIEGMREAVAYAQGRPVPVRETVVAVPAEVDVKALRERMGLTQQAFARCFGFSVGSVRNWEQGARRPEGPARVLLKVIEKRPEAVLEALRDG</sequence>
<dbReference type="GO" id="GO:0003677">
    <property type="term" value="F:DNA binding"/>
    <property type="evidence" value="ECO:0007669"/>
    <property type="project" value="UniProtKB-KW"/>
</dbReference>
<dbReference type="InterPro" id="IPR010982">
    <property type="entry name" value="Lambda_DNA-bd_dom_sf"/>
</dbReference>
<dbReference type="PROSITE" id="PS50943">
    <property type="entry name" value="HTH_CROC1"/>
    <property type="match status" value="1"/>
</dbReference>
<dbReference type="PANTHER" id="PTHR36511">
    <property type="entry name" value="MERR FAMILY BACTERIAL REGULATORY PROTEIN"/>
    <property type="match status" value="1"/>
</dbReference>
<reference evidence="5 6" key="1">
    <citation type="submission" date="2020-08" db="EMBL/GenBank/DDBJ databases">
        <title>Genome sequencing of Purple Non-Sulfur Bacteria from various extreme environments.</title>
        <authorList>
            <person name="Mayer M."/>
        </authorList>
    </citation>
    <scope>NUCLEOTIDE SEQUENCE [LARGE SCALE GENOMIC DNA]</scope>
    <source>
        <strain evidence="5 6">JA135</strain>
    </source>
</reference>
<proteinExistence type="predicted"/>
<dbReference type="EMBL" id="JACIGI010000002">
    <property type="protein sequence ID" value="MBB4284682.1"/>
    <property type="molecule type" value="Genomic_DNA"/>
</dbReference>
<accession>A0A7W6RY37</accession>
<dbReference type="RefSeq" id="WP_184431159.1">
    <property type="nucleotide sequence ID" value="NZ_JACIGI010000002.1"/>
</dbReference>
<keyword evidence="3" id="KW-0804">Transcription</keyword>
<keyword evidence="1" id="KW-0805">Transcription regulation</keyword>
<dbReference type="CDD" id="cd00093">
    <property type="entry name" value="HTH_XRE"/>
    <property type="match status" value="1"/>
</dbReference>
<keyword evidence="6" id="KW-1185">Reference proteome</keyword>
<evidence type="ECO:0000256" key="1">
    <source>
        <dbReference type="ARBA" id="ARBA00023015"/>
    </source>
</evidence>
<evidence type="ECO:0000313" key="6">
    <source>
        <dbReference type="Proteomes" id="UP000555728"/>
    </source>
</evidence>
<dbReference type="Proteomes" id="UP000555728">
    <property type="component" value="Unassembled WGS sequence"/>
</dbReference>
<organism evidence="5 6">
    <name type="scientific">Roseospira goensis</name>
    <dbReference type="NCBI Taxonomy" id="391922"/>
    <lineage>
        <taxon>Bacteria</taxon>
        <taxon>Pseudomonadati</taxon>
        <taxon>Pseudomonadota</taxon>
        <taxon>Alphaproteobacteria</taxon>
        <taxon>Rhodospirillales</taxon>
        <taxon>Rhodospirillaceae</taxon>
        <taxon>Roseospira</taxon>
    </lineage>
</organism>
<evidence type="ECO:0000313" key="5">
    <source>
        <dbReference type="EMBL" id="MBB4284682.1"/>
    </source>
</evidence>
<dbReference type="InterPro" id="IPR001387">
    <property type="entry name" value="Cro/C1-type_HTH"/>
</dbReference>
<name>A0A7W6RY37_9PROT</name>
<protein>
    <submittedName>
        <fullName evidence="5">Putative transcriptional regulator</fullName>
    </submittedName>
</protein>
<dbReference type="Gene3D" id="1.10.260.40">
    <property type="entry name" value="lambda repressor-like DNA-binding domains"/>
    <property type="match status" value="1"/>
</dbReference>
<keyword evidence="2" id="KW-0238">DNA-binding</keyword>
<comment type="caution">
    <text evidence="5">The sequence shown here is derived from an EMBL/GenBank/DDBJ whole genome shotgun (WGS) entry which is preliminary data.</text>
</comment>
<gene>
    <name evidence="5" type="ORF">GGD88_000389</name>
</gene>